<feature type="chain" id="PRO_5041381016" evidence="4">
    <location>
        <begin position="23"/>
        <end position="308"/>
    </location>
</feature>
<keyword evidence="4" id="KW-0732">Signal</keyword>
<gene>
    <name evidence="7" type="primary">LOC102192032</name>
</gene>
<reference evidence="7" key="1">
    <citation type="submission" date="2025-08" db="UniProtKB">
        <authorList>
            <consortium name="RefSeq"/>
        </authorList>
    </citation>
    <scope>IDENTIFICATION</scope>
</reference>
<dbReference type="GO" id="GO:0016020">
    <property type="term" value="C:membrane"/>
    <property type="evidence" value="ECO:0007669"/>
    <property type="project" value="UniProtKB-SubCell"/>
</dbReference>
<evidence type="ECO:0000313" key="6">
    <source>
        <dbReference type="Proteomes" id="UP000695023"/>
    </source>
</evidence>
<evidence type="ECO:0000256" key="3">
    <source>
        <dbReference type="SAM" id="MobiDB-lite"/>
    </source>
</evidence>
<keyword evidence="2" id="KW-0472">Membrane</keyword>
<feature type="domain" description="PH" evidence="5">
    <location>
        <begin position="28"/>
        <end position="136"/>
    </location>
</feature>
<dbReference type="InterPro" id="IPR039680">
    <property type="entry name" value="PLEKHB1/2"/>
</dbReference>
<evidence type="ECO:0000256" key="1">
    <source>
        <dbReference type="ARBA" id="ARBA00004370"/>
    </source>
</evidence>
<dbReference type="SUPFAM" id="SSF50729">
    <property type="entry name" value="PH domain-like"/>
    <property type="match status" value="1"/>
</dbReference>
<dbReference type="PANTHER" id="PTHR14309:SF10">
    <property type="entry name" value="PH DOMAIN-CONTAINING PROTEIN"/>
    <property type="match status" value="1"/>
</dbReference>
<dbReference type="SMART" id="SM00233">
    <property type="entry name" value="PH"/>
    <property type="match status" value="1"/>
</dbReference>
<dbReference type="Proteomes" id="UP000695023">
    <property type="component" value="Unplaced"/>
</dbReference>
<dbReference type="CDD" id="cd00821">
    <property type="entry name" value="PH"/>
    <property type="match status" value="1"/>
</dbReference>
<dbReference type="Pfam" id="PF00169">
    <property type="entry name" value="PH"/>
    <property type="match status" value="1"/>
</dbReference>
<feature type="region of interest" description="Disordered" evidence="3">
    <location>
        <begin position="140"/>
        <end position="159"/>
    </location>
</feature>
<dbReference type="InterPro" id="IPR001849">
    <property type="entry name" value="PH_domain"/>
</dbReference>
<dbReference type="Gene3D" id="2.30.29.30">
    <property type="entry name" value="Pleckstrin-homology domain (PH domain)/Phosphotyrosine-binding domain (PTB)"/>
    <property type="match status" value="1"/>
</dbReference>
<dbReference type="AlphaFoldDB" id="A0A9Y3R5I7"/>
<proteinExistence type="predicted"/>
<feature type="signal peptide" evidence="4">
    <location>
        <begin position="1"/>
        <end position="22"/>
    </location>
</feature>
<feature type="region of interest" description="Disordered" evidence="3">
    <location>
        <begin position="164"/>
        <end position="202"/>
    </location>
</feature>
<sequence length="308" mass="33062">MCFLAILCANISLSARWSHTSTVNMNISGIHQGMLRMYGGFIFKQWKKRFLLITAEGSLLVCHDASSPPSQLVLLQNSCEAIVEGKEILDLPKLPSGGGRDCCFALILPQNKYLLLLAETSAECSQWVNVLKKVKKSLSSPLSPCKRHQMPQPRITLRDLVPEQILDKDPPTPPVSDTESSSPGPMTGASPKEKGRNSSRTKYHKGGAYSAGCLRHGTINNAQAMKAVYLLMGGAAASSAMGYLGTCSSSNLEAKAPDLPLCTDFSSMGPAGGYHTGTPALDSAHFNSFDFEVADSDFDAFDCGGFTF</sequence>
<evidence type="ECO:0000256" key="2">
    <source>
        <dbReference type="ARBA" id="ARBA00023136"/>
    </source>
</evidence>
<organism evidence="6 7">
    <name type="scientific">Pundamilia nyererei</name>
    <dbReference type="NCBI Taxonomy" id="303518"/>
    <lineage>
        <taxon>Eukaryota</taxon>
        <taxon>Metazoa</taxon>
        <taxon>Chordata</taxon>
        <taxon>Craniata</taxon>
        <taxon>Vertebrata</taxon>
        <taxon>Euteleostomi</taxon>
        <taxon>Actinopterygii</taxon>
        <taxon>Neopterygii</taxon>
        <taxon>Teleostei</taxon>
        <taxon>Neoteleostei</taxon>
        <taxon>Acanthomorphata</taxon>
        <taxon>Ovalentaria</taxon>
        <taxon>Cichlomorphae</taxon>
        <taxon>Cichliformes</taxon>
        <taxon>Cichlidae</taxon>
        <taxon>African cichlids</taxon>
        <taxon>Pseudocrenilabrinae</taxon>
        <taxon>Haplochromini</taxon>
        <taxon>Pundamilia</taxon>
    </lineage>
</organism>
<evidence type="ECO:0000256" key="4">
    <source>
        <dbReference type="SAM" id="SignalP"/>
    </source>
</evidence>
<dbReference type="GO" id="GO:0045595">
    <property type="term" value="P:regulation of cell differentiation"/>
    <property type="evidence" value="ECO:0007669"/>
    <property type="project" value="TreeGrafter"/>
</dbReference>
<feature type="compositionally biased region" description="Polar residues" evidence="3">
    <location>
        <begin position="175"/>
        <end position="184"/>
    </location>
</feature>
<comment type="subcellular location">
    <subcellularLocation>
        <location evidence="1">Membrane</location>
    </subcellularLocation>
</comment>
<dbReference type="PROSITE" id="PS50003">
    <property type="entry name" value="PH_DOMAIN"/>
    <property type="match status" value="1"/>
</dbReference>
<dbReference type="RefSeq" id="XP_005735465.1">
    <property type="nucleotide sequence ID" value="XM_005735408.1"/>
</dbReference>
<dbReference type="PANTHER" id="PTHR14309">
    <property type="entry name" value="EXPRESSED PROTEIN"/>
    <property type="match status" value="1"/>
</dbReference>
<evidence type="ECO:0000313" key="7">
    <source>
        <dbReference type="RefSeq" id="XP_005735465.1"/>
    </source>
</evidence>
<keyword evidence="6" id="KW-1185">Reference proteome</keyword>
<evidence type="ECO:0000259" key="5">
    <source>
        <dbReference type="PROSITE" id="PS50003"/>
    </source>
</evidence>
<name>A0A9Y3R5I7_9CICH</name>
<dbReference type="InterPro" id="IPR011993">
    <property type="entry name" value="PH-like_dom_sf"/>
</dbReference>
<dbReference type="GeneID" id="102192032"/>
<accession>A0A9Y3R5I7</accession>
<protein>
    <submittedName>
        <fullName evidence="7">Uncharacterized protein LOC102192032</fullName>
    </submittedName>
</protein>